<dbReference type="Pfam" id="PF02786">
    <property type="entry name" value="CPSase_L_D2"/>
    <property type="match status" value="1"/>
</dbReference>
<keyword evidence="12" id="KW-0443">Lipid metabolism</keyword>
<gene>
    <name evidence="15" type="ORF">H8708_10095</name>
</gene>
<dbReference type="PROSITE" id="PS50979">
    <property type="entry name" value="BC"/>
    <property type="match status" value="1"/>
</dbReference>
<dbReference type="EMBL" id="JACRTJ010000022">
    <property type="protein sequence ID" value="MBC8599569.1"/>
    <property type="molecule type" value="Genomic_DNA"/>
</dbReference>
<keyword evidence="12" id="KW-0276">Fatty acid metabolism</keyword>
<dbReference type="SUPFAM" id="SSF52440">
    <property type="entry name" value="PreATP-grasp domain"/>
    <property type="match status" value="1"/>
</dbReference>
<dbReference type="SMART" id="SM00878">
    <property type="entry name" value="Biotin_carb_C"/>
    <property type="match status" value="1"/>
</dbReference>
<evidence type="ECO:0000256" key="4">
    <source>
        <dbReference type="ARBA" id="ARBA00013263"/>
    </source>
</evidence>
<dbReference type="InterPro" id="IPR005481">
    <property type="entry name" value="BC-like_N"/>
</dbReference>
<comment type="caution">
    <text evidence="15">The sequence shown here is derived from an EMBL/GenBank/DDBJ whole genome shotgun (WGS) entry which is preliminary data.</text>
</comment>
<dbReference type="Pfam" id="PF00289">
    <property type="entry name" value="Biotin_carb_N"/>
    <property type="match status" value="1"/>
</dbReference>
<keyword evidence="8 11" id="KW-0067">ATP-binding</keyword>
<keyword evidence="6" id="KW-0479">Metal-binding</keyword>
<feature type="domain" description="ATP-grasp" evidence="13">
    <location>
        <begin position="120"/>
        <end position="317"/>
    </location>
</feature>
<dbReference type="InterPro" id="IPR005482">
    <property type="entry name" value="Biotin_COase_C"/>
</dbReference>
<accession>A0ABR7NTW5</accession>
<dbReference type="InterPro" id="IPR011054">
    <property type="entry name" value="Rudment_hybrid_motif"/>
</dbReference>
<evidence type="ECO:0000259" key="14">
    <source>
        <dbReference type="PROSITE" id="PS50979"/>
    </source>
</evidence>
<keyword evidence="7 11" id="KW-0547">Nucleotide-binding</keyword>
<dbReference type="PROSITE" id="PS00867">
    <property type="entry name" value="CPSASE_2"/>
    <property type="match status" value="1"/>
</dbReference>
<evidence type="ECO:0000256" key="2">
    <source>
        <dbReference type="ARBA" id="ARBA00004956"/>
    </source>
</evidence>
<keyword evidence="9" id="KW-0460">Magnesium</keyword>
<dbReference type="Pfam" id="PF02785">
    <property type="entry name" value="Biotin_carb_C"/>
    <property type="match status" value="1"/>
</dbReference>
<comment type="subunit">
    <text evidence="3 12">Acetyl-CoA carboxylase is a heterohexamer of biotin carboxyl carrier protein, biotin carboxylase and the two subunits of carboxyl transferase in a 2:2 complex.</text>
</comment>
<evidence type="ECO:0000256" key="12">
    <source>
        <dbReference type="RuleBase" id="RU365063"/>
    </source>
</evidence>
<evidence type="ECO:0000256" key="8">
    <source>
        <dbReference type="ARBA" id="ARBA00022840"/>
    </source>
</evidence>
<evidence type="ECO:0000256" key="6">
    <source>
        <dbReference type="ARBA" id="ARBA00022723"/>
    </source>
</evidence>
<keyword evidence="5 12" id="KW-0436">Ligase</keyword>
<evidence type="ECO:0000256" key="5">
    <source>
        <dbReference type="ARBA" id="ARBA00022598"/>
    </source>
</evidence>
<evidence type="ECO:0000259" key="13">
    <source>
        <dbReference type="PROSITE" id="PS50975"/>
    </source>
</evidence>
<feature type="domain" description="Biotin carboxylation" evidence="14">
    <location>
        <begin position="1"/>
        <end position="446"/>
    </location>
</feature>
<dbReference type="InterPro" id="IPR011761">
    <property type="entry name" value="ATP-grasp"/>
</dbReference>
<organism evidence="15 16">
    <name type="scientific">Enterocloster hominis</name>
    <name type="common">ex Liu et al. 2021</name>
    <dbReference type="NCBI Taxonomy" id="2763663"/>
    <lineage>
        <taxon>Bacteria</taxon>
        <taxon>Bacillati</taxon>
        <taxon>Bacillota</taxon>
        <taxon>Clostridia</taxon>
        <taxon>Lachnospirales</taxon>
        <taxon>Lachnospiraceae</taxon>
        <taxon>Enterocloster</taxon>
    </lineage>
</organism>
<dbReference type="RefSeq" id="WP_022272962.1">
    <property type="nucleotide sequence ID" value="NZ_JACRTJ010000022.1"/>
</dbReference>
<evidence type="ECO:0000256" key="9">
    <source>
        <dbReference type="ARBA" id="ARBA00022842"/>
    </source>
</evidence>
<dbReference type="Gene3D" id="3.30.470.20">
    <property type="entry name" value="ATP-grasp fold, B domain"/>
    <property type="match status" value="1"/>
</dbReference>
<keyword evidence="12" id="KW-0092">Biotin</keyword>
<dbReference type="InterPro" id="IPR051602">
    <property type="entry name" value="ACC_Biotin_Carboxylase"/>
</dbReference>
<dbReference type="InterPro" id="IPR004549">
    <property type="entry name" value="Acetyl_CoA_COase_biotin_COase"/>
</dbReference>
<dbReference type="Proteomes" id="UP000647491">
    <property type="component" value="Unassembled WGS sequence"/>
</dbReference>
<dbReference type="SUPFAM" id="SSF56059">
    <property type="entry name" value="Glutathione synthetase ATP-binding domain-like"/>
    <property type="match status" value="1"/>
</dbReference>
<dbReference type="NCBIfam" id="NF004085">
    <property type="entry name" value="PRK05586.1"/>
    <property type="match status" value="1"/>
</dbReference>
<evidence type="ECO:0000313" key="15">
    <source>
        <dbReference type="EMBL" id="MBC8599569.1"/>
    </source>
</evidence>
<dbReference type="InterPro" id="IPR016185">
    <property type="entry name" value="PreATP-grasp_dom_sf"/>
</dbReference>
<sequence length="448" mass="49823">MFQKILIANRGEIAVRIIRACREMGIKTVAVYSEADRDALHTLLADEAICIGPAPSAESYLNMEQILTACVAMKADAIHPGFGFLSENARFAELCEKCHIRFIGPPAEVIHRMGNKSEARKTMMEAGVPVIPGSKEPVFTVEEGLKTAREVGFPVMIKASSGGGGKGMRVSYGEDDFASNFQNAQMESVKGFSDDTMYIERFVERPRHIEFQILADSFGNVVHLGERDCSIQRRHQKLLEEAPSAAISEELRERMGQAAVKAARSVHYENAGTIEFLLDKNKEFYFMEMNTRIQVEHPVTEAVTDLDLIKEQIRIAAGEPLSVTQEDIQITGHAIECRINAENPDKHFMPCPGTITDIHLPGGRGVRVDTAVYNNYTIPPNYDSMILKLIVHDKDRPSAIAKMRSALGELVIEGITTNVDFQYELIGDRDFEDGNVDTDFIPSHFPDC</sequence>
<keyword evidence="12" id="KW-0444">Lipid biosynthesis</keyword>
<comment type="function">
    <text evidence="1 12">This protein is a component of the acetyl coenzyme A carboxylase complex; first, biotin carboxylase catalyzes the carboxylation of the carrier protein and then the transcarboxylase transfers the carboxyl group to form malonyl-CoA.</text>
</comment>
<evidence type="ECO:0000256" key="10">
    <source>
        <dbReference type="ARBA" id="ARBA00048600"/>
    </source>
</evidence>
<proteinExistence type="predicted"/>
<dbReference type="PROSITE" id="PS50975">
    <property type="entry name" value="ATP_GRASP"/>
    <property type="match status" value="1"/>
</dbReference>
<evidence type="ECO:0000256" key="11">
    <source>
        <dbReference type="PROSITE-ProRule" id="PRU00409"/>
    </source>
</evidence>
<comment type="pathway">
    <text evidence="2 12">Lipid metabolism; malonyl-CoA biosynthesis; malonyl-CoA from acetyl-CoA: step 1/1.</text>
</comment>
<dbReference type="InterPro" id="IPR005479">
    <property type="entry name" value="CPAse_ATP-bd"/>
</dbReference>
<evidence type="ECO:0000256" key="7">
    <source>
        <dbReference type="ARBA" id="ARBA00022741"/>
    </source>
</evidence>
<reference evidence="15 16" key="1">
    <citation type="submission" date="2020-08" db="EMBL/GenBank/DDBJ databases">
        <title>Genome public.</title>
        <authorList>
            <person name="Liu C."/>
            <person name="Sun Q."/>
        </authorList>
    </citation>
    <scope>NUCLEOTIDE SEQUENCE [LARGE SCALE GENOMIC DNA]</scope>
    <source>
        <strain evidence="15 16">BX10</strain>
    </source>
</reference>
<dbReference type="EC" id="6.3.4.14" evidence="4 12"/>
<evidence type="ECO:0000256" key="3">
    <source>
        <dbReference type="ARBA" id="ARBA00011750"/>
    </source>
</evidence>
<dbReference type="SUPFAM" id="SSF51246">
    <property type="entry name" value="Rudiment single hybrid motif"/>
    <property type="match status" value="1"/>
</dbReference>
<comment type="catalytic activity">
    <reaction evidence="10 12">
        <text>N(6)-biotinyl-L-lysyl-[protein] + hydrogencarbonate + ATP = N(6)-carboxybiotinyl-L-lysyl-[protein] + ADP + phosphate + H(+)</text>
        <dbReference type="Rhea" id="RHEA:13501"/>
        <dbReference type="Rhea" id="RHEA-COMP:10505"/>
        <dbReference type="Rhea" id="RHEA-COMP:10506"/>
        <dbReference type="ChEBI" id="CHEBI:15378"/>
        <dbReference type="ChEBI" id="CHEBI:17544"/>
        <dbReference type="ChEBI" id="CHEBI:30616"/>
        <dbReference type="ChEBI" id="CHEBI:43474"/>
        <dbReference type="ChEBI" id="CHEBI:83144"/>
        <dbReference type="ChEBI" id="CHEBI:83145"/>
        <dbReference type="ChEBI" id="CHEBI:456216"/>
        <dbReference type="EC" id="6.3.4.14"/>
    </reaction>
</comment>
<keyword evidence="16" id="KW-1185">Reference proteome</keyword>
<evidence type="ECO:0000256" key="1">
    <source>
        <dbReference type="ARBA" id="ARBA00003761"/>
    </source>
</evidence>
<protein>
    <recommendedName>
        <fullName evidence="4 12">Biotin carboxylase</fullName>
        <ecNumber evidence="4 12">6.3.4.14</ecNumber>
    </recommendedName>
    <alternativeName>
        <fullName evidence="12">Acetyl-coenzyme A carboxylase biotin carboxylase subunit A</fullName>
    </alternativeName>
</protein>
<name>A0ABR7NTW5_9FIRM</name>
<dbReference type="PANTHER" id="PTHR48095">
    <property type="entry name" value="PYRUVATE CARBOXYLASE SUBUNIT A"/>
    <property type="match status" value="1"/>
</dbReference>
<keyword evidence="12" id="KW-0275">Fatty acid biosynthesis</keyword>
<dbReference type="NCBIfam" id="NF006367">
    <property type="entry name" value="PRK08591.1"/>
    <property type="match status" value="1"/>
</dbReference>
<dbReference type="InterPro" id="IPR011764">
    <property type="entry name" value="Biotin_carboxylation_dom"/>
</dbReference>
<dbReference type="PROSITE" id="PS00866">
    <property type="entry name" value="CPSASE_1"/>
    <property type="match status" value="1"/>
</dbReference>
<dbReference type="PANTHER" id="PTHR48095:SF2">
    <property type="entry name" value="BIOTIN CARBOXYLASE, CHLOROPLASTIC"/>
    <property type="match status" value="1"/>
</dbReference>
<dbReference type="NCBIfam" id="TIGR00514">
    <property type="entry name" value="accC"/>
    <property type="match status" value="1"/>
</dbReference>
<evidence type="ECO:0000313" key="16">
    <source>
        <dbReference type="Proteomes" id="UP000647491"/>
    </source>
</evidence>